<dbReference type="EMBL" id="FPHH01000055">
    <property type="protein sequence ID" value="SFV59668.1"/>
    <property type="molecule type" value="Genomic_DNA"/>
</dbReference>
<organism evidence="1">
    <name type="scientific">hydrothermal vent metagenome</name>
    <dbReference type="NCBI Taxonomy" id="652676"/>
    <lineage>
        <taxon>unclassified sequences</taxon>
        <taxon>metagenomes</taxon>
        <taxon>ecological metagenomes</taxon>
    </lineage>
</organism>
<sequence>MKKILSLIITLSSLYANEFSHTLTNQGFTGIINTPNAQVMQYGDLTFHYDNQFDNVLRSYNYNKVETDNDNYIFGVGFFPYFEIQGRLSETPRYHRDLSANMKLQLPWKYKYLPNIALGIQDLGSAANYYGDKYVVMDKELWGVRASVGYGKSDALSENKKRMDGIFGGVEIQTFDWLYLLAEDDTKERFAGLRLELPKKYSEYFKLNSVITKNLSTNEISSSINLTFALYENRDTYYPDTVNKHKQEVYEERKKVVEEPKNKIKKSKKIKSKIISEKKMSLEELKKQLVHLGLENITIGTKKSTIYIGYENSVFLWNDVDALGVVIGLLTKTKYTKFVVAQKRSNVVVVTVSGNLEYAKEFFQKPSPSSKLKFANSLRKITPLDLNSYTMLVKNENASRFKVDIELAPKIISFVGTEFGVFNYKLWLRTKAYINLAKGIDFTAVGDIHIYDSDIDDHRYDWFMQLYERPSHMESIMINDSSNIFGGINTVSVGTLEENYFGGVDQYIKNYKNHTFKIKAGYFDEFANGYSYKERYYGRIDKRTFYMGTYSYFIENYDLLAEFKFGKYWNQDRGYEMKIKSFFGDVAVSLKYQESRSGDLLFAEQTNRFAGLAIEIPLTLRDTPSFSLGQIRGTKAFNYGLRTTILRDDGTNNIVSGGNKDPEIAITSENYFYNRNRLQLSYIKSHLFRMKEAFDTYVNK</sequence>
<dbReference type="Pfam" id="PF06082">
    <property type="entry name" value="YjbH"/>
    <property type="match status" value="1"/>
</dbReference>
<reference evidence="1" key="1">
    <citation type="submission" date="2016-10" db="EMBL/GenBank/DDBJ databases">
        <authorList>
            <person name="de Groot N.N."/>
        </authorList>
    </citation>
    <scope>NUCLEOTIDE SEQUENCE</scope>
</reference>
<dbReference type="AlphaFoldDB" id="A0A1W1C1E7"/>
<gene>
    <name evidence="1" type="ORF">MNB_SM-5-531</name>
</gene>
<name>A0A1W1C1E7_9ZZZZ</name>
<proteinExistence type="predicted"/>
<dbReference type="InterPro" id="IPR010344">
    <property type="entry name" value="YbjH"/>
</dbReference>
<accession>A0A1W1C1E7</accession>
<protein>
    <submittedName>
        <fullName evidence="1">Uncharacterized protein</fullName>
    </submittedName>
</protein>
<evidence type="ECO:0000313" key="1">
    <source>
        <dbReference type="EMBL" id="SFV59668.1"/>
    </source>
</evidence>